<organism evidence="2 3">
    <name type="scientific">Bodo saltans</name>
    <name type="common">Flagellated protozoan</name>
    <dbReference type="NCBI Taxonomy" id="75058"/>
    <lineage>
        <taxon>Eukaryota</taxon>
        <taxon>Discoba</taxon>
        <taxon>Euglenozoa</taxon>
        <taxon>Kinetoplastea</taxon>
        <taxon>Metakinetoplastina</taxon>
        <taxon>Eubodonida</taxon>
        <taxon>Bodonidae</taxon>
        <taxon>Bodo</taxon>
    </lineage>
</organism>
<dbReference type="OMA" id="PKFPFAT"/>
<accession>A0A0S4IPJ3</accession>
<feature type="region of interest" description="Disordered" evidence="1">
    <location>
        <begin position="22"/>
        <end position="57"/>
    </location>
</feature>
<feature type="region of interest" description="Disordered" evidence="1">
    <location>
        <begin position="83"/>
        <end position="107"/>
    </location>
</feature>
<proteinExistence type="predicted"/>
<evidence type="ECO:0000313" key="3">
    <source>
        <dbReference type="Proteomes" id="UP000051952"/>
    </source>
</evidence>
<feature type="compositionally biased region" description="Low complexity" evidence="1">
    <location>
        <begin position="331"/>
        <end position="354"/>
    </location>
</feature>
<gene>
    <name evidence="2" type="ORF">BSAL_59110</name>
</gene>
<name>A0A0S4IPJ3_BODSA</name>
<sequence>MVGKEKSVSVVHTASSGRPYRKFAVPDIETPNTASSGRPYRKFAVPDIETPNSREKQSSFFGGIAQRVMRAVRAFSSSRAVSEDNAAPASPGPVHAAVVSQPGSPHRLRHPSANVFPPATPLVTLPLGSLRGATDNRYGQLPEAQPSPLHVPAPQAQQPQQVIYNFYYMNTPSEAEQHNSIPTMPNRSLSTPVHTTPQWRPRVSTGTPFRLSLKRARQDDIPVQPPKVEQARPQGLPRPVLGFAAQSSLPPQQATEAVPPTKSLFGVGSSASIAPPTTSFGFGGAAPTKPAEPLKTAASNSFGTASAGSASAVPESAAPKESKPVVSNPFGGAPVAPSPFSAPAAPAAAPKASSGFGGFVKSGPPAVIVEEDGFASGADSGDDDDVKEVAKPAPTAAFGFGGAATTNPFGATPAAVTPGANPFSFGGAPPTKAAEPSKPVVSNPFGAASAAVTPAANAFSFGGAPAAKAVEPSKPVVSNPFGGAPVAPSPFSAPAAPAAAPKASSGFGGFVKSGPPAVIVEEDGFASGADSGDDDDVREVAKPAPTAAFGFGGAATTNPFGAAPAPATTSNPFSFGAPSGTATPSPFGGTNPFSFGGK</sequence>
<feature type="compositionally biased region" description="Low complexity" evidence="1">
    <location>
        <begin position="296"/>
        <end position="312"/>
    </location>
</feature>
<feature type="region of interest" description="Disordered" evidence="1">
    <location>
        <begin position="189"/>
        <end position="235"/>
    </location>
</feature>
<evidence type="ECO:0008006" key="4">
    <source>
        <dbReference type="Google" id="ProtNLM"/>
    </source>
</evidence>
<feature type="region of interest" description="Disordered" evidence="1">
    <location>
        <begin position="401"/>
        <end position="438"/>
    </location>
</feature>
<dbReference type="VEuPathDB" id="TriTrypDB:BSAL_59110"/>
<evidence type="ECO:0000256" key="1">
    <source>
        <dbReference type="SAM" id="MobiDB-lite"/>
    </source>
</evidence>
<dbReference type="EMBL" id="CYKH01000238">
    <property type="protein sequence ID" value="CUF08573.1"/>
    <property type="molecule type" value="Genomic_DNA"/>
</dbReference>
<feature type="compositionally biased region" description="Low complexity" evidence="1">
    <location>
        <begin position="547"/>
        <end position="569"/>
    </location>
</feature>
<dbReference type="AlphaFoldDB" id="A0A0S4IPJ3"/>
<keyword evidence="3" id="KW-1185">Reference proteome</keyword>
<feature type="compositionally biased region" description="Low complexity" evidence="1">
    <location>
        <begin position="401"/>
        <end position="415"/>
    </location>
</feature>
<dbReference type="Proteomes" id="UP000051952">
    <property type="component" value="Unassembled WGS sequence"/>
</dbReference>
<protein>
    <recommendedName>
        <fullName evidence="4">Nucleoporin</fullName>
    </recommendedName>
</protein>
<feature type="region of interest" description="Disordered" evidence="1">
    <location>
        <begin position="281"/>
        <end position="356"/>
    </location>
</feature>
<reference evidence="3" key="1">
    <citation type="submission" date="2015-09" db="EMBL/GenBank/DDBJ databases">
        <authorList>
            <consortium name="Pathogen Informatics"/>
        </authorList>
    </citation>
    <scope>NUCLEOTIDE SEQUENCE [LARGE SCALE GENOMIC DNA]</scope>
    <source>
        <strain evidence="3">Lake Konstanz</strain>
    </source>
</reference>
<feature type="compositionally biased region" description="Polar residues" evidence="1">
    <location>
        <begin position="189"/>
        <end position="198"/>
    </location>
</feature>
<feature type="region of interest" description="Disordered" evidence="1">
    <location>
        <begin position="547"/>
        <end position="598"/>
    </location>
</feature>
<evidence type="ECO:0000313" key="2">
    <source>
        <dbReference type="EMBL" id="CUF08573.1"/>
    </source>
</evidence>